<accession>A0A6J7WCZ0</accession>
<dbReference type="EMBL" id="LR798230">
    <property type="protein sequence ID" value="CAB5208343.1"/>
    <property type="molecule type" value="Genomic_DNA"/>
</dbReference>
<protein>
    <submittedName>
        <fullName evidence="1">Uncharacterized protein</fullName>
    </submittedName>
</protein>
<evidence type="ECO:0000313" key="1">
    <source>
        <dbReference type="EMBL" id="CAB5208343.1"/>
    </source>
</evidence>
<organism evidence="1">
    <name type="scientific">uncultured Caudovirales phage</name>
    <dbReference type="NCBI Taxonomy" id="2100421"/>
    <lineage>
        <taxon>Viruses</taxon>
        <taxon>Duplodnaviria</taxon>
        <taxon>Heunggongvirae</taxon>
        <taxon>Uroviricota</taxon>
        <taxon>Caudoviricetes</taxon>
        <taxon>Peduoviridae</taxon>
        <taxon>Maltschvirus</taxon>
        <taxon>Maltschvirus maltsch</taxon>
    </lineage>
</organism>
<gene>
    <name evidence="1" type="ORF">UFOVP182_18</name>
</gene>
<proteinExistence type="predicted"/>
<sequence length="1329" mass="149934">MIETKLKVIQPNNYILPDIYFKDSTQWTLTKSNGNTTWNKAFFTNNDLHLKVGIKTSSSNWAKAVANGVVLDTTKTYVMTIKLNYKNIEASSFKIGGVDFSSLTTGKEITRKFKPLNNTLDLRIDLLVPKNGNGIGVLMGTQEVVIDYIKIIEYDVMYLDLLKTEPVLYQSNVKDIYEPDKIKSDYTKDFDIPGTPNNNRFFNHWYKVSAKGEFDVSAKTPVIIQRKETDLIEGYMTLNSVKITKSLVTYNVNIVAEMSNIWVDIDTKKLSDLPLSEYNHEMNMYKMFVDLPQHGTVSCGASSNPTAINTAWTYETKKTATSVDSLTLPNGSMRLRMFVAGHGYKEGDYARITNSIPTGTQINIPCFNNIDCIIEAVLGTDSFYVNVDPTQAKIPTNTIFYIQKKNFSGNGWFYGTINRGHTTTNTMTPTKVRPQLFMKGLIDKIFKQAGYEYESEFFNTNYFKSLCVDILTKELTQSSESMGDNFCEVQSKLTGHINPITGQPDPVRFLKYAKLVPQLGVPYFPYNTKGDSVPYGTEYSYDIEFNNVMNDGVNLFGTANSTFNPKVSGDYAFSIQLSLGCTIVNNSPDSQYVLPEKQKFKQSKYCTLCPFDFDFDGKPSNSLYVYNNADAQTNSGIIFKIQVVDQNDKVLWTSARSTAAVSNRGLGGYQYTDVVIDVNQQVALPLDKGNSYKLRLIYTRNQKYCLGTEPNATQPWRYGTGGHTTDVLGNSVYYTKANSPNTFGSNNFSVWMVGNLESTDLVTGNPNGGQIWGGKKTGSYYCKFELLKGIAEGSDVFIKNFIADMEQKDFLAAINKMFNLYWYWDRNNKKYKIEPFYGFYNETEIDWTNKVDTGKEIEMKPLDNDKKYILKYKDAGDYYNDDYRKAFGNGYGDSIIVNSSEIATTENTMECGFSLGVLVGFPKKPYNKLVMPTYTNAALTINNSDNNDNSENIRVYICGGYKYTPNPLKLDSGNKDKKQFYDGVSYDHFPYVGHIDDTYAPYYDLCFSNPAQFSYIATNYTTHNLYNKFWRDWFNLILNKEQKLVSYYINLNDSDIFNLDYSKRYVINKEPFRLISVADHNLTANNIALVTFVKDFGSKQFVPKTIVNTGGTTPWWRNRQIIWEQEPWSVANPFIFGGYNEFNPGSSDYNAVISHSVQSSMWSQDFSMSDGSTTYGTNLNNGGAVSFQSINLGTFNKDFGSQNFVTGNNNQVYASNAIVSGINNQIYAQNTIVLGNNIIARDPGIYFGNVFIDPLGTIHNATNVINGGGDTTGYYESVNNLYKPNVIGLISGSGSTTNKFAGVLNIDNPNIQFSRVVGYDRMYDSIRNY</sequence>
<name>A0A6J7WCZ0_9CAUD</name>
<reference evidence="1" key="1">
    <citation type="submission" date="2020-05" db="EMBL/GenBank/DDBJ databases">
        <authorList>
            <person name="Chiriac C."/>
            <person name="Salcher M."/>
            <person name="Ghai R."/>
            <person name="Kavagutti S V."/>
        </authorList>
    </citation>
    <scope>NUCLEOTIDE SEQUENCE</scope>
</reference>